<accession>A0A5N5Q788</accession>
<dbReference type="AlphaFoldDB" id="A0A5N5Q788"/>
<dbReference type="Proteomes" id="UP000383932">
    <property type="component" value="Unassembled WGS sequence"/>
</dbReference>
<feature type="compositionally biased region" description="Basic and acidic residues" evidence="1">
    <location>
        <begin position="72"/>
        <end position="88"/>
    </location>
</feature>
<sequence length="128" mass="14794">MTQNPSRGTVAAGTRSTSQAIGEDSEWILQRQEALPHRVLQLELYPYQSPQSRDLQLLWSDPLASAFVTPDDYDHPKPTLYGRNKDGKEERLGMLSRDMIYHLRPGTHEDWEPRRLPPPSSRTRKPWS</sequence>
<evidence type="ECO:0000256" key="1">
    <source>
        <dbReference type="SAM" id="MobiDB-lite"/>
    </source>
</evidence>
<reference evidence="2 3" key="1">
    <citation type="journal article" date="2019" name="Fungal Biol. Biotechnol.">
        <title>Draft genome sequence of fastidious pathogen Ceratobasidium theobromae, which causes vascular-streak dieback in Theobroma cacao.</title>
        <authorList>
            <person name="Ali S.S."/>
            <person name="Asman A."/>
            <person name="Shao J."/>
            <person name="Firmansyah A.P."/>
            <person name="Susilo A.W."/>
            <person name="Rosmana A."/>
            <person name="McMahon P."/>
            <person name="Junaid M."/>
            <person name="Guest D."/>
            <person name="Kheng T.Y."/>
            <person name="Meinhardt L.W."/>
            <person name="Bailey B.A."/>
        </authorList>
    </citation>
    <scope>NUCLEOTIDE SEQUENCE [LARGE SCALE GENOMIC DNA]</scope>
    <source>
        <strain evidence="2 3">CT2</strain>
    </source>
</reference>
<dbReference type="EMBL" id="SSOP01001173">
    <property type="protein sequence ID" value="KAB5587363.1"/>
    <property type="molecule type" value="Genomic_DNA"/>
</dbReference>
<evidence type="ECO:0000313" key="3">
    <source>
        <dbReference type="Proteomes" id="UP000383932"/>
    </source>
</evidence>
<comment type="caution">
    <text evidence="2">The sequence shown here is derived from an EMBL/GenBank/DDBJ whole genome shotgun (WGS) entry which is preliminary data.</text>
</comment>
<gene>
    <name evidence="2" type="ORF">CTheo_9202</name>
</gene>
<keyword evidence="3" id="KW-1185">Reference proteome</keyword>
<name>A0A5N5Q788_9AGAM</name>
<feature type="region of interest" description="Disordered" evidence="1">
    <location>
        <begin position="1"/>
        <end position="23"/>
    </location>
</feature>
<feature type="region of interest" description="Disordered" evidence="1">
    <location>
        <begin position="69"/>
        <end position="88"/>
    </location>
</feature>
<organism evidence="2 3">
    <name type="scientific">Ceratobasidium theobromae</name>
    <dbReference type="NCBI Taxonomy" id="1582974"/>
    <lineage>
        <taxon>Eukaryota</taxon>
        <taxon>Fungi</taxon>
        <taxon>Dikarya</taxon>
        <taxon>Basidiomycota</taxon>
        <taxon>Agaricomycotina</taxon>
        <taxon>Agaricomycetes</taxon>
        <taxon>Cantharellales</taxon>
        <taxon>Ceratobasidiaceae</taxon>
        <taxon>Ceratobasidium</taxon>
    </lineage>
</organism>
<feature type="region of interest" description="Disordered" evidence="1">
    <location>
        <begin position="106"/>
        <end position="128"/>
    </location>
</feature>
<proteinExistence type="predicted"/>
<feature type="compositionally biased region" description="Basic and acidic residues" evidence="1">
    <location>
        <begin position="106"/>
        <end position="115"/>
    </location>
</feature>
<protein>
    <submittedName>
        <fullName evidence="2">Uncharacterized protein</fullName>
    </submittedName>
</protein>
<evidence type="ECO:0000313" key="2">
    <source>
        <dbReference type="EMBL" id="KAB5587363.1"/>
    </source>
</evidence>